<dbReference type="Pfam" id="PF00149">
    <property type="entry name" value="Metallophos"/>
    <property type="match status" value="1"/>
</dbReference>
<evidence type="ECO:0000259" key="1">
    <source>
        <dbReference type="Pfam" id="PF00149"/>
    </source>
</evidence>
<gene>
    <name evidence="2" type="ORF">CU103_21295</name>
</gene>
<comment type="caution">
    <text evidence="2">The sequence shown here is derived from an EMBL/GenBank/DDBJ whole genome shotgun (WGS) entry which is preliminary data.</text>
</comment>
<dbReference type="CDD" id="cd00838">
    <property type="entry name" value="MPP_superfamily"/>
    <property type="match status" value="1"/>
</dbReference>
<dbReference type="Proteomes" id="UP000241764">
    <property type="component" value="Unassembled WGS sequence"/>
</dbReference>
<proteinExistence type="predicted"/>
<dbReference type="RefSeq" id="WP_106666035.1">
    <property type="nucleotide sequence ID" value="NZ_PGGM01000011.1"/>
</dbReference>
<dbReference type="Gene3D" id="3.60.21.10">
    <property type="match status" value="2"/>
</dbReference>
<organism evidence="2 3">
    <name type="scientific">Phyllobacterium sophorae</name>
    <dbReference type="NCBI Taxonomy" id="1520277"/>
    <lineage>
        <taxon>Bacteria</taxon>
        <taxon>Pseudomonadati</taxon>
        <taxon>Pseudomonadota</taxon>
        <taxon>Alphaproteobacteria</taxon>
        <taxon>Hyphomicrobiales</taxon>
        <taxon>Phyllobacteriaceae</taxon>
        <taxon>Phyllobacterium</taxon>
    </lineage>
</organism>
<protein>
    <submittedName>
        <fullName evidence="2">Metallophosphoesterase</fullName>
    </submittedName>
</protein>
<evidence type="ECO:0000313" key="2">
    <source>
        <dbReference type="EMBL" id="PSH61861.1"/>
    </source>
</evidence>
<dbReference type="InterPro" id="IPR004843">
    <property type="entry name" value="Calcineurin-like_PHP"/>
</dbReference>
<dbReference type="GO" id="GO:0016787">
    <property type="term" value="F:hydrolase activity"/>
    <property type="evidence" value="ECO:0007669"/>
    <property type="project" value="InterPro"/>
</dbReference>
<dbReference type="EMBL" id="PGGM01000011">
    <property type="protein sequence ID" value="PSH61861.1"/>
    <property type="molecule type" value="Genomic_DNA"/>
</dbReference>
<feature type="domain" description="Calcineurin-like phosphoesterase" evidence="1">
    <location>
        <begin position="8"/>
        <end position="127"/>
    </location>
</feature>
<dbReference type="InterPro" id="IPR029052">
    <property type="entry name" value="Metallo-depent_PP-like"/>
</dbReference>
<dbReference type="OrthoDB" id="5695107at2"/>
<dbReference type="AlphaFoldDB" id="A0A2P7B5X3"/>
<name>A0A2P7B5X3_9HYPH</name>
<evidence type="ECO:0000313" key="3">
    <source>
        <dbReference type="Proteomes" id="UP000241764"/>
    </source>
</evidence>
<reference evidence="3" key="1">
    <citation type="submission" date="2017-11" db="EMBL/GenBank/DDBJ databases">
        <authorList>
            <person name="Kuznetsova I."/>
            <person name="Sazanova A."/>
            <person name="Chirak E."/>
            <person name="Safronova V."/>
            <person name="Willems A."/>
        </authorList>
    </citation>
    <scope>NUCLEOTIDE SEQUENCE [LARGE SCALE GENOMIC DNA]</scope>
    <source>
        <strain evidence="3">CCBAU 03422</strain>
    </source>
</reference>
<sequence>MTSSKFPPIAVIADAHFHDLYGDYDFAGIKTGAGRMTARRLTDTVRSTRVFNESYDALKAALEAVVARGIRFVILLGDYSDDGQVATLGALRLLLDGYARDHGLVFIATVGNHDIFGPDGRHHAKRLLNPDGTYTIVASDGGFVDDDADGMVVSDKMYCPGYPAALQALPDIGFFRRPADLHWETPFGADDDPEKRLYWVCSNDGKNQYKLMDASYLVEPVEGLWLLMIDANVFEPRSGEFATGDAGAFIDSTNAGWNAMLKHKRFVLDWAKDVAARAKRHGKQLLAFSHYPMLDMLDATTHDELGLIGRTSSSERMPLPGVAGAAMDAGLCIHFSGHLHINDTARVVKDGGFLVNIGVPSLVAFPPALKIVTLDGATLDIETLSLDHLPINPAIQEQYRIEINLTGKKVGRMLDADDYGQFLSAHVDQLVVYRYLRREWPKDLARIIPQLNLGDLLVLSQCAQPFPVEDAVTLIHAQRARNGAIVRLQALSEAGGVTIEQLDAIPVLALLGDWYRLRMGSEMALDRISPEQLRAYRFLILVYASAAAIKAGGAQERFGRMLRMMDRYLSGLPSRNFKVDLLRGEIVASPD</sequence>
<accession>A0A2P7B5X3</accession>
<dbReference type="SUPFAM" id="SSF56300">
    <property type="entry name" value="Metallo-dependent phosphatases"/>
    <property type="match status" value="1"/>
</dbReference>
<keyword evidence="3" id="KW-1185">Reference proteome</keyword>